<protein>
    <submittedName>
        <fullName evidence="1">MH2 domain-containing protein</fullName>
    </submittedName>
</protein>
<dbReference type="Proteomes" id="UP000478052">
    <property type="component" value="Unassembled WGS sequence"/>
</dbReference>
<name>A0A6G0ZPR4_APHCR</name>
<comment type="caution">
    <text evidence="1">The sequence shown here is derived from an EMBL/GenBank/DDBJ whole genome shotgun (WGS) entry which is preliminary data.</text>
</comment>
<accession>A0A6G0ZPR4</accession>
<evidence type="ECO:0000313" key="1">
    <source>
        <dbReference type="EMBL" id="KAF0773292.1"/>
    </source>
</evidence>
<keyword evidence="2" id="KW-1185">Reference proteome</keyword>
<dbReference type="EMBL" id="VUJU01000075">
    <property type="protein sequence ID" value="KAF0773292.1"/>
    <property type="molecule type" value="Genomic_DNA"/>
</dbReference>
<gene>
    <name evidence="1" type="ORF">FWK35_00005944</name>
</gene>
<proteinExistence type="predicted"/>
<dbReference type="AlphaFoldDB" id="A0A6G0ZPR4"/>
<organism evidence="1 2">
    <name type="scientific">Aphis craccivora</name>
    <name type="common">Cowpea aphid</name>
    <dbReference type="NCBI Taxonomy" id="307492"/>
    <lineage>
        <taxon>Eukaryota</taxon>
        <taxon>Metazoa</taxon>
        <taxon>Ecdysozoa</taxon>
        <taxon>Arthropoda</taxon>
        <taxon>Hexapoda</taxon>
        <taxon>Insecta</taxon>
        <taxon>Pterygota</taxon>
        <taxon>Neoptera</taxon>
        <taxon>Paraneoptera</taxon>
        <taxon>Hemiptera</taxon>
        <taxon>Sternorrhyncha</taxon>
        <taxon>Aphidomorpha</taxon>
        <taxon>Aphidoidea</taxon>
        <taxon>Aphididae</taxon>
        <taxon>Aphidini</taxon>
        <taxon>Aphis</taxon>
        <taxon>Aphis</taxon>
    </lineage>
</organism>
<reference evidence="1 2" key="1">
    <citation type="submission" date="2019-08" db="EMBL/GenBank/DDBJ databases">
        <title>Whole genome of Aphis craccivora.</title>
        <authorList>
            <person name="Voronova N.V."/>
            <person name="Shulinski R.S."/>
            <person name="Bandarenka Y.V."/>
            <person name="Zhorov D.G."/>
            <person name="Warner D."/>
        </authorList>
    </citation>
    <scope>NUCLEOTIDE SEQUENCE [LARGE SCALE GENOMIC DNA]</scope>
    <source>
        <strain evidence="1">180601</strain>
        <tissue evidence="1">Whole Body</tissue>
    </source>
</reference>
<evidence type="ECO:0000313" key="2">
    <source>
        <dbReference type="Proteomes" id="UP000478052"/>
    </source>
</evidence>
<dbReference type="OrthoDB" id="5973987at2759"/>
<sequence length="68" mass="7827">MNAQYIKAQFENVVTCIHDGSIYVFSNLNAEVFDSPYNHIYGRLPIPTRGYIPTGHRTPMYVDPFSMK</sequence>